<name>F8QGF8_SERL3</name>
<dbReference type="HOGENOM" id="CLU_2518803_0_0_1"/>
<evidence type="ECO:0000313" key="2">
    <source>
        <dbReference type="Proteomes" id="UP000008063"/>
    </source>
</evidence>
<dbReference type="InParanoid" id="F8QGF8"/>
<dbReference type="EMBL" id="GL945501">
    <property type="protein sequence ID" value="EGN92636.1"/>
    <property type="molecule type" value="Genomic_DNA"/>
</dbReference>
<proteinExistence type="predicted"/>
<keyword evidence="2" id="KW-1185">Reference proteome</keyword>
<gene>
    <name evidence="1" type="ORF">SERLA73DRAFT_146891</name>
</gene>
<reference evidence="2" key="1">
    <citation type="journal article" date="2011" name="Science">
        <title>The plant cell wall-decomposing machinery underlies the functional diversity of forest fungi.</title>
        <authorList>
            <person name="Eastwood D.C."/>
            <person name="Floudas D."/>
            <person name="Binder M."/>
            <person name="Majcherczyk A."/>
            <person name="Schneider P."/>
            <person name="Aerts A."/>
            <person name="Asiegbu F.O."/>
            <person name="Baker S.E."/>
            <person name="Barry K."/>
            <person name="Bendiksby M."/>
            <person name="Blumentritt M."/>
            <person name="Coutinho P.M."/>
            <person name="Cullen D."/>
            <person name="de Vries R.P."/>
            <person name="Gathman A."/>
            <person name="Goodell B."/>
            <person name="Henrissat B."/>
            <person name="Ihrmark K."/>
            <person name="Kauserud H."/>
            <person name="Kohler A."/>
            <person name="LaButti K."/>
            <person name="Lapidus A."/>
            <person name="Lavin J.L."/>
            <person name="Lee Y.-H."/>
            <person name="Lindquist E."/>
            <person name="Lilly W."/>
            <person name="Lucas S."/>
            <person name="Morin E."/>
            <person name="Murat C."/>
            <person name="Oguiza J.A."/>
            <person name="Park J."/>
            <person name="Pisabarro A.G."/>
            <person name="Riley R."/>
            <person name="Rosling A."/>
            <person name="Salamov A."/>
            <person name="Schmidt O."/>
            <person name="Schmutz J."/>
            <person name="Skrede I."/>
            <person name="Stenlid J."/>
            <person name="Wiebenga A."/>
            <person name="Xie X."/>
            <person name="Kuees U."/>
            <person name="Hibbett D.S."/>
            <person name="Hoffmeister D."/>
            <person name="Hoegberg N."/>
            <person name="Martin F."/>
            <person name="Grigoriev I.V."/>
            <person name="Watkinson S.C."/>
        </authorList>
    </citation>
    <scope>NUCLEOTIDE SEQUENCE [LARGE SCALE GENOMIC DNA]</scope>
    <source>
        <strain evidence="2">strain S7.3</strain>
    </source>
</reference>
<protein>
    <submittedName>
        <fullName evidence="1">Uncharacterized protein</fullName>
    </submittedName>
</protein>
<sequence>MRSYHLQLMLSQPISRLFRPRSPSNLPLTILWNPSPTYLSQMLLMQKLCRLHLRRRFSRKKQQIQKTCLLLMMNVLCSRILSLTI</sequence>
<organism evidence="2">
    <name type="scientific">Serpula lacrymans var. lacrymans (strain S7.3)</name>
    <name type="common">Dry rot fungus</name>
    <dbReference type="NCBI Taxonomy" id="936435"/>
    <lineage>
        <taxon>Eukaryota</taxon>
        <taxon>Fungi</taxon>
        <taxon>Dikarya</taxon>
        <taxon>Basidiomycota</taxon>
        <taxon>Agaricomycotina</taxon>
        <taxon>Agaricomycetes</taxon>
        <taxon>Agaricomycetidae</taxon>
        <taxon>Boletales</taxon>
        <taxon>Coniophorineae</taxon>
        <taxon>Serpulaceae</taxon>
        <taxon>Serpula</taxon>
    </lineage>
</organism>
<evidence type="ECO:0000313" key="1">
    <source>
        <dbReference type="EMBL" id="EGN92636.1"/>
    </source>
</evidence>
<feature type="non-terminal residue" evidence="1">
    <location>
        <position position="85"/>
    </location>
</feature>
<dbReference type="AlphaFoldDB" id="F8QGF8"/>
<accession>F8QGF8</accession>
<dbReference type="Proteomes" id="UP000008063">
    <property type="component" value="Unassembled WGS sequence"/>
</dbReference>